<proteinExistence type="predicted"/>
<gene>
    <name evidence="1" type="ORF">GCM10014713_69580</name>
</gene>
<dbReference type="EMBL" id="BMQQ01000064">
    <property type="protein sequence ID" value="GGT67167.1"/>
    <property type="molecule type" value="Genomic_DNA"/>
</dbReference>
<evidence type="ECO:0000313" key="2">
    <source>
        <dbReference type="Proteomes" id="UP000619486"/>
    </source>
</evidence>
<dbReference type="Proteomes" id="UP000619486">
    <property type="component" value="Unassembled WGS sequence"/>
</dbReference>
<comment type="caution">
    <text evidence="1">The sequence shown here is derived from an EMBL/GenBank/DDBJ whole genome shotgun (WGS) entry which is preliminary data.</text>
</comment>
<dbReference type="RefSeq" id="WP_189205692.1">
    <property type="nucleotide sequence ID" value="NZ_BMQQ01000064.1"/>
</dbReference>
<sequence>MDITSQGRAGRAGGGLTVRLQDGTEVAWQGFDTGPRVHQEEHLAGYSSRLLGLTPAQAAERASRVLTPYRAAGAPVPALVLQGATPATRLFEGDVSDLAAGRAPYDCATYMETRAVFTARPGDLVVGRTPPWREAAEVFGAEAVDLGDLEHYYLCQALLAAADRHTRDETGTPMARIVGWLRAHPYAVVRPYALDEEMQIFLLWLRDRAGVESLRIEANSLVVSTRWNSKRHIHPLVDDAEALSVFGAAPHEVLAAEQRLSEGCRRLGLVMPVLPGYTLARREEGPKLFADDAVRAAELLRRRYLLQRAFLKPTEAGDGARIVGPIDLGDTDALRAAATEAHQYGDDYLLEAAVDYLCLDGAGGARLPVAPSGHVREGKVAPGLTLQVLSGHAWEGNVFVDGAEWDRCGLPPALYGTMRQAMTALQAAFLSEAAVADGSHGGLVTGGVDFAVGRIGGVFQDRVLAAAIDYNLSSHGAEYLRSFHEKTASGPAGRVAEPYAATRLFRPTATATLKAARTAVLAAVPEGARAELVACVPGRWGMVAATGTGVRHAMAQAERLVDVLVAAGLAQVRA</sequence>
<evidence type="ECO:0000313" key="1">
    <source>
        <dbReference type="EMBL" id="GGT67167.1"/>
    </source>
</evidence>
<accession>A0A918HII9</accession>
<name>A0A918HII9_9ACTN</name>
<organism evidence="1 2">
    <name type="scientific">Streptomyces purpureus</name>
    <dbReference type="NCBI Taxonomy" id="1951"/>
    <lineage>
        <taxon>Bacteria</taxon>
        <taxon>Bacillati</taxon>
        <taxon>Actinomycetota</taxon>
        <taxon>Actinomycetes</taxon>
        <taxon>Kitasatosporales</taxon>
        <taxon>Streptomycetaceae</taxon>
        <taxon>Streptomyces</taxon>
    </lineage>
</organism>
<keyword evidence="2" id="KW-1185">Reference proteome</keyword>
<protein>
    <submittedName>
        <fullName evidence="1">Uncharacterized protein</fullName>
    </submittedName>
</protein>
<reference evidence="1" key="1">
    <citation type="journal article" date="2014" name="Int. J. Syst. Evol. Microbiol.">
        <title>Complete genome sequence of Corynebacterium casei LMG S-19264T (=DSM 44701T), isolated from a smear-ripened cheese.</title>
        <authorList>
            <consortium name="US DOE Joint Genome Institute (JGI-PGF)"/>
            <person name="Walter F."/>
            <person name="Albersmeier A."/>
            <person name="Kalinowski J."/>
            <person name="Ruckert C."/>
        </authorList>
    </citation>
    <scope>NUCLEOTIDE SEQUENCE</scope>
    <source>
        <strain evidence="1">JCM 3172</strain>
    </source>
</reference>
<reference evidence="1" key="2">
    <citation type="submission" date="2020-09" db="EMBL/GenBank/DDBJ databases">
        <authorList>
            <person name="Sun Q."/>
            <person name="Ohkuma M."/>
        </authorList>
    </citation>
    <scope>NUCLEOTIDE SEQUENCE</scope>
    <source>
        <strain evidence="1">JCM 3172</strain>
    </source>
</reference>
<dbReference type="AlphaFoldDB" id="A0A918HII9"/>